<dbReference type="AlphaFoldDB" id="A0A1P8WAI7"/>
<reference evidence="2 3" key="1">
    <citation type="journal article" date="2016" name="Front. Microbiol.">
        <title>Fuerstia marisgermanicae gen. nov., sp. nov., an Unusual Member of the Phylum Planctomycetes from the German Wadden Sea.</title>
        <authorList>
            <person name="Kohn T."/>
            <person name="Heuer A."/>
            <person name="Jogler M."/>
            <person name="Vollmers J."/>
            <person name="Boedeker C."/>
            <person name="Bunk B."/>
            <person name="Rast P."/>
            <person name="Borchert D."/>
            <person name="Glockner I."/>
            <person name="Freese H.M."/>
            <person name="Klenk H.P."/>
            <person name="Overmann J."/>
            <person name="Kaster A.K."/>
            <person name="Rohde M."/>
            <person name="Wiegand S."/>
            <person name="Jogler C."/>
        </authorList>
    </citation>
    <scope>NUCLEOTIDE SEQUENCE [LARGE SCALE GENOMIC DNA]</scope>
    <source>
        <strain evidence="2 3">NH11</strain>
    </source>
</reference>
<gene>
    <name evidence="2" type="ORF">Fuma_00656</name>
</gene>
<dbReference type="Pfam" id="PF13372">
    <property type="entry name" value="Alginate_exp"/>
    <property type="match status" value="1"/>
</dbReference>
<keyword evidence="3" id="KW-1185">Reference proteome</keyword>
<evidence type="ECO:0000313" key="2">
    <source>
        <dbReference type="EMBL" id="APZ91070.1"/>
    </source>
</evidence>
<feature type="domain" description="Alginate export" evidence="1">
    <location>
        <begin position="74"/>
        <end position="468"/>
    </location>
</feature>
<evidence type="ECO:0000259" key="1">
    <source>
        <dbReference type="Pfam" id="PF13372"/>
    </source>
</evidence>
<dbReference type="STRING" id="1891926.Fuma_00656"/>
<organism evidence="2 3">
    <name type="scientific">Fuerstiella marisgermanici</name>
    <dbReference type="NCBI Taxonomy" id="1891926"/>
    <lineage>
        <taxon>Bacteria</taxon>
        <taxon>Pseudomonadati</taxon>
        <taxon>Planctomycetota</taxon>
        <taxon>Planctomycetia</taxon>
        <taxon>Planctomycetales</taxon>
        <taxon>Planctomycetaceae</taxon>
        <taxon>Fuerstiella</taxon>
    </lineage>
</organism>
<dbReference type="Proteomes" id="UP000187735">
    <property type="component" value="Chromosome"/>
</dbReference>
<dbReference type="RefSeq" id="WP_077022877.1">
    <property type="nucleotide sequence ID" value="NZ_CP017641.1"/>
</dbReference>
<dbReference type="InterPro" id="IPR053728">
    <property type="entry name" value="Alginate_Permeability_Chnl"/>
</dbReference>
<sequence length="487" mass="53626">MITRVLTIVVAVSLNSISGATVTEAADACGDVCGEGCTTSGCVGDTFNAIDWLHGERSLFDGINKKDENGWSYSVGAQLRHRYMDESDRLRPGGPGDSTYHLWRFTPNLKVSYGDTFETFVEAIDASAFGYDAPLSPLGIDENRADLLQAYVDLKIADIEGGGSVKYRYGRQLLKYGSQHLLSPLAWSNTFRNFEGHKVMYSGSDWNVDGFHLNSVNNAAGGIARPTSFDHADQSRTISGVYSTYKGMENQTLDLYWLWFQEDERVANRMGGDRHTIGARLAGNQAVKECDQVVGTWNWDFEGAWQFGKDDFLTGANQDVNAGFFSAMSGYTFNQATWSPTISGLFYWGSGDSDPADGEINTFYSLYPLGHAYWGIIDNFSGQNLLDFGITASVKPSEKLTLLAAWHAFRAAKTGDNLYNIAGAPFAMAPGERDLGTEVDLVGTYTFSKNLNTQVGYSWFFYGDAVDRSAFARPDASQFYVQTTLSF</sequence>
<dbReference type="OrthoDB" id="311329at2"/>
<evidence type="ECO:0000313" key="3">
    <source>
        <dbReference type="Proteomes" id="UP000187735"/>
    </source>
</evidence>
<accession>A0A1P8WAI7</accession>
<protein>
    <recommendedName>
        <fullName evidence="1">Alginate export domain-containing protein</fullName>
    </recommendedName>
</protein>
<dbReference type="KEGG" id="fmr:Fuma_00656"/>
<dbReference type="InterPro" id="IPR025388">
    <property type="entry name" value="Alginate_export_dom"/>
</dbReference>
<name>A0A1P8WAI7_9PLAN</name>
<dbReference type="Gene3D" id="2.40.160.100">
    <property type="match status" value="1"/>
</dbReference>
<dbReference type="EMBL" id="CP017641">
    <property type="protein sequence ID" value="APZ91070.1"/>
    <property type="molecule type" value="Genomic_DNA"/>
</dbReference>
<proteinExistence type="predicted"/>